<dbReference type="EMBL" id="BMOD01000007">
    <property type="protein sequence ID" value="GGJ35526.1"/>
    <property type="molecule type" value="Genomic_DNA"/>
</dbReference>
<dbReference type="PROSITE" id="PS51379">
    <property type="entry name" value="4FE4S_FER_2"/>
    <property type="match status" value="3"/>
</dbReference>
<keyword evidence="7" id="KW-0411">Iron-sulfur</keyword>
<dbReference type="Proteomes" id="UP000632222">
    <property type="component" value="Unassembled WGS sequence"/>
</dbReference>
<keyword evidence="6" id="KW-0408">Iron</keyword>
<evidence type="ECO:0000256" key="7">
    <source>
        <dbReference type="ARBA" id="ARBA00023014"/>
    </source>
</evidence>
<evidence type="ECO:0000256" key="6">
    <source>
        <dbReference type="ARBA" id="ARBA00023004"/>
    </source>
</evidence>
<dbReference type="Gene3D" id="3.30.70.20">
    <property type="match status" value="2"/>
</dbReference>
<keyword evidence="3" id="KW-0479">Metal-binding</keyword>
<evidence type="ECO:0000313" key="10">
    <source>
        <dbReference type="Proteomes" id="UP000632222"/>
    </source>
</evidence>
<feature type="domain" description="4Fe-4S ferredoxin-type" evidence="8">
    <location>
        <begin position="4"/>
        <end position="33"/>
    </location>
</feature>
<dbReference type="InterPro" id="IPR017896">
    <property type="entry name" value="4Fe4S_Fe-S-bd"/>
</dbReference>
<dbReference type="RefSeq" id="WP_189002747.1">
    <property type="nucleotide sequence ID" value="NZ_BMOD01000007.1"/>
</dbReference>
<feature type="domain" description="4Fe-4S ferredoxin-type" evidence="8">
    <location>
        <begin position="76"/>
        <end position="106"/>
    </location>
</feature>
<organism evidence="9 10">
    <name type="scientific">Deinococcus roseus</name>
    <dbReference type="NCBI Taxonomy" id="392414"/>
    <lineage>
        <taxon>Bacteria</taxon>
        <taxon>Thermotogati</taxon>
        <taxon>Deinococcota</taxon>
        <taxon>Deinococci</taxon>
        <taxon>Deinococcales</taxon>
        <taxon>Deinococcaceae</taxon>
        <taxon>Deinococcus</taxon>
    </lineage>
</organism>
<sequence>MSEMRFFIDPIRCIGCKSCMQACSECATHKGKPMIHLEYMERGNSTQTVPMVCMHCENPTCAAVCPADAIKRTEDLVVQSSLKERCIGCKNCVVSCPFGVPRYYPEMDQMMKCDMCYDRTSVGLKPMCATVCPSEALFYGTLEEFQSRRKGTPINTFEFGEQEIKTRVFLVAPDGYVNLSMDVMHHLDGRFDDGAYDHLDPFAHLEAMPMSGGLL</sequence>
<evidence type="ECO:0000256" key="1">
    <source>
        <dbReference type="ARBA" id="ARBA00022448"/>
    </source>
</evidence>
<reference evidence="10" key="1">
    <citation type="journal article" date="2019" name="Int. J. Syst. Evol. Microbiol.">
        <title>The Global Catalogue of Microorganisms (GCM) 10K type strain sequencing project: providing services to taxonomists for standard genome sequencing and annotation.</title>
        <authorList>
            <consortium name="The Broad Institute Genomics Platform"/>
            <consortium name="The Broad Institute Genome Sequencing Center for Infectious Disease"/>
            <person name="Wu L."/>
            <person name="Ma J."/>
        </authorList>
    </citation>
    <scope>NUCLEOTIDE SEQUENCE [LARGE SCALE GENOMIC DNA]</scope>
    <source>
        <strain evidence="10">JCM 14370</strain>
    </source>
</reference>
<evidence type="ECO:0000256" key="4">
    <source>
        <dbReference type="ARBA" id="ARBA00022737"/>
    </source>
</evidence>
<feature type="domain" description="4Fe-4S ferredoxin-type" evidence="8">
    <location>
        <begin position="44"/>
        <end position="75"/>
    </location>
</feature>
<gene>
    <name evidence="9" type="ORF">GCM10008938_22040</name>
</gene>
<keyword evidence="2" id="KW-0004">4Fe-4S</keyword>
<keyword evidence="10" id="KW-1185">Reference proteome</keyword>
<evidence type="ECO:0000256" key="3">
    <source>
        <dbReference type="ARBA" id="ARBA00022723"/>
    </source>
</evidence>
<name>A0ABQ2CZA3_9DEIO</name>
<comment type="caution">
    <text evidence="9">The sequence shown here is derived from an EMBL/GenBank/DDBJ whole genome shotgun (WGS) entry which is preliminary data.</text>
</comment>
<dbReference type="InterPro" id="IPR017900">
    <property type="entry name" value="4Fe4S_Fe_S_CS"/>
</dbReference>
<dbReference type="PROSITE" id="PS00198">
    <property type="entry name" value="4FE4S_FER_1"/>
    <property type="match status" value="1"/>
</dbReference>
<evidence type="ECO:0000313" key="9">
    <source>
        <dbReference type="EMBL" id="GGJ35526.1"/>
    </source>
</evidence>
<keyword evidence="4" id="KW-0677">Repeat</keyword>
<evidence type="ECO:0000259" key="8">
    <source>
        <dbReference type="PROSITE" id="PS51379"/>
    </source>
</evidence>
<evidence type="ECO:0000256" key="2">
    <source>
        <dbReference type="ARBA" id="ARBA00022485"/>
    </source>
</evidence>
<evidence type="ECO:0000256" key="5">
    <source>
        <dbReference type="ARBA" id="ARBA00022982"/>
    </source>
</evidence>
<keyword evidence="1" id="KW-0813">Transport</keyword>
<dbReference type="InterPro" id="IPR050954">
    <property type="entry name" value="ET_IronSulfur_Cluster-Binding"/>
</dbReference>
<protein>
    <recommendedName>
        <fullName evidence="8">4Fe-4S ferredoxin-type domain-containing protein</fullName>
    </recommendedName>
</protein>
<dbReference type="PANTHER" id="PTHR43177">
    <property type="entry name" value="PROTEIN NRFC"/>
    <property type="match status" value="1"/>
</dbReference>
<dbReference type="PANTHER" id="PTHR43177:SF5">
    <property type="entry name" value="ANAEROBIC DIMETHYL SULFOXIDE REDUCTASE CHAIN B-RELATED"/>
    <property type="match status" value="1"/>
</dbReference>
<dbReference type="CDD" id="cd16369">
    <property type="entry name" value="DMSOR_beta_like"/>
    <property type="match status" value="1"/>
</dbReference>
<accession>A0ABQ2CZA3</accession>
<dbReference type="Pfam" id="PF13247">
    <property type="entry name" value="Fer4_11"/>
    <property type="match status" value="1"/>
</dbReference>
<proteinExistence type="predicted"/>
<dbReference type="SUPFAM" id="SSF54862">
    <property type="entry name" value="4Fe-4S ferredoxins"/>
    <property type="match status" value="1"/>
</dbReference>
<keyword evidence="5" id="KW-0249">Electron transport</keyword>